<evidence type="ECO:0000313" key="2">
    <source>
        <dbReference type="EMBL" id="TKS57339.1"/>
    </source>
</evidence>
<accession>A0A4U5TSP5</accession>
<keyword evidence="3" id="KW-1185">Reference proteome</keyword>
<dbReference type="OrthoDB" id="978006at2"/>
<sequence length="244" mass="28965">MYRFLLAFFTLTIVTSSFGQAELMGFRDYRDIADSFYMDFEGNDRFNIEDVKGSPFFNEEFNYGYIIDTKMDNKVQTFLRYDIYNDIFEIKLEPNDKSLKTLNRTPRFEYLLNDERFVIIQTSELNEAHYSSGNGYAVKLTSADNNAILYKRYYSALRQGKKAATSYQADIPPSISQKVKYIIKFGDEFKTAEDHRKRILDAFPDHKKEIRKYIKDKKFKFRGDDKEIQNQMIQVVRYYNSLVD</sequence>
<protein>
    <submittedName>
        <fullName evidence="2">Uncharacterized protein</fullName>
    </submittedName>
</protein>
<evidence type="ECO:0000256" key="1">
    <source>
        <dbReference type="SAM" id="SignalP"/>
    </source>
</evidence>
<organism evidence="2 3">
    <name type="scientific">Mesohalobacter halotolerans</name>
    <dbReference type="NCBI Taxonomy" id="1883405"/>
    <lineage>
        <taxon>Bacteria</taxon>
        <taxon>Pseudomonadati</taxon>
        <taxon>Bacteroidota</taxon>
        <taxon>Flavobacteriia</taxon>
        <taxon>Flavobacteriales</taxon>
        <taxon>Flavobacteriaceae</taxon>
        <taxon>Mesohalobacter</taxon>
    </lineage>
</organism>
<name>A0A4U5TSP5_9FLAO</name>
<gene>
    <name evidence="2" type="ORF">FCN74_02655</name>
</gene>
<dbReference type="RefSeq" id="WP_138931042.1">
    <property type="nucleotide sequence ID" value="NZ_SWMU01000001.1"/>
</dbReference>
<feature type="chain" id="PRO_5020734415" evidence="1">
    <location>
        <begin position="22"/>
        <end position="244"/>
    </location>
</feature>
<feature type="signal peptide" evidence="1">
    <location>
        <begin position="1"/>
        <end position="21"/>
    </location>
</feature>
<keyword evidence="1" id="KW-0732">Signal</keyword>
<dbReference type="AlphaFoldDB" id="A0A4U5TSP5"/>
<evidence type="ECO:0000313" key="3">
    <source>
        <dbReference type="Proteomes" id="UP000306552"/>
    </source>
</evidence>
<dbReference type="Proteomes" id="UP000306552">
    <property type="component" value="Unassembled WGS sequence"/>
</dbReference>
<dbReference type="EMBL" id="SWMU01000001">
    <property type="protein sequence ID" value="TKS57339.1"/>
    <property type="molecule type" value="Genomic_DNA"/>
</dbReference>
<comment type="caution">
    <text evidence="2">The sequence shown here is derived from an EMBL/GenBank/DDBJ whole genome shotgun (WGS) entry which is preliminary data.</text>
</comment>
<proteinExistence type="predicted"/>
<reference evidence="2 3" key="1">
    <citation type="submission" date="2019-04" db="EMBL/GenBank/DDBJ databases">
        <title>Psychroflexus halotolerans sp. nov., isolated from a marine solar saltern.</title>
        <authorList>
            <person name="Feng X."/>
        </authorList>
    </citation>
    <scope>NUCLEOTIDE SEQUENCE [LARGE SCALE GENOMIC DNA]</scope>
    <source>
        <strain evidence="2 3">WDS2C27</strain>
    </source>
</reference>